<accession>A0A7S3BUY1</accession>
<reference evidence="3" key="1">
    <citation type="submission" date="2021-01" db="EMBL/GenBank/DDBJ databases">
        <authorList>
            <person name="Corre E."/>
            <person name="Pelletier E."/>
            <person name="Niang G."/>
            <person name="Scheremetjew M."/>
            <person name="Finn R."/>
            <person name="Kale V."/>
            <person name="Holt S."/>
            <person name="Cochrane G."/>
            <person name="Meng A."/>
            <person name="Brown T."/>
            <person name="Cohen L."/>
        </authorList>
    </citation>
    <scope>NUCLEOTIDE SEQUENCE</scope>
    <source>
        <strain evidence="3">RCC927</strain>
    </source>
</reference>
<protein>
    <recommendedName>
        <fullName evidence="2">W2 domain-containing protein</fullName>
    </recommendedName>
</protein>
<dbReference type="InterPro" id="IPR016024">
    <property type="entry name" value="ARM-type_fold"/>
</dbReference>
<dbReference type="SUPFAM" id="SSF48371">
    <property type="entry name" value="ARM repeat"/>
    <property type="match status" value="1"/>
</dbReference>
<feature type="region of interest" description="Disordered" evidence="1">
    <location>
        <begin position="245"/>
        <end position="265"/>
    </location>
</feature>
<evidence type="ECO:0000256" key="1">
    <source>
        <dbReference type="SAM" id="MobiDB-lite"/>
    </source>
</evidence>
<proteinExistence type="predicted"/>
<organism evidence="3">
    <name type="scientific">Prasinoderma singulare</name>
    <dbReference type="NCBI Taxonomy" id="676789"/>
    <lineage>
        <taxon>Eukaryota</taxon>
        <taxon>Viridiplantae</taxon>
        <taxon>Prasinodermophyta</taxon>
        <taxon>Prasinodermophyceae</taxon>
        <taxon>Prasinodermales</taxon>
        <taxon>Prasinodermaceae</taxon>
        <taxon>Prasinoderma</taxon>
    </lineage>
</organism>
<dbReference type="AlphaFoldDB" id="A0A7S3BUY1"/>
<dbReference type="EMBL" id="HBHY01015325">
    <property type="protein sequence ID" value="CAE0144470.1"/>
    <property type="molecule type" value="Transcribed_RNA"/>
</dbReference>
<sequence>MAAQRFARSAAAKTVMFNPESGSELSERGKELQAEMKQALLAQQKEDEDRLVEVKAGRAAAEYAKLKKKAVVEAGRMGKVSAVDLAAALDKLSLNADGKVIAALHRAFQKAEGAPCPSAKALLASVRIHLATLVAVVAGKPDRMALILKELETYTSDSDGRVDACVAALPKIVQTMYDADVLEEEVIMEWWAQHTAKQPELEVEIEPAQAHAEKVANDLEKANKNVKAAEVRLEECKKTAKLADKEVSNARTGGNPTSEEQLREKEARRADKHAKAALAQALPKHVALQKTAGELFNELPRAREAAAAAELAVKANIAITKALTPLIEWLAEDEDEDEDSDSDDE</sequence>
<gene>
    <name evidence="3" type="ORF">PSIN1315_LOCUS9876</name>
</gene>
<feature type="domain" description="W2" evidence="2">
    <location>
        <begin position="22"/>
        <end position="340"/>
    </location>
</feature>
<dbReference type="Pfam" id="PF02020">
    <property type="entry name" value="W2"/>
    <property type="match status" value="1"/>
</dbReference>
<dbReference type="InterPro" id="IPR003307">
    <property type="entry name" value="W2_domain"/>
</dbReference>
<dbReference type="Gene3D" id="1.25.40.180">
    <property type="match status" value="1"/>
</dbReference>
<feature type="compositionally biased region" description="Polar residues" evidence="1">
    <location>
        <begin position="249"/>
        <end position="259"/>
    </location>
</feature>
<name>A0A7S3BUY1_9VIRI</name>
<evidence type="ECO:0000313" key="3">
    <source>
        <dbReference type="EMBL" id="CAE0144470.1"/>
    </source>
</evidence>
<dbReference type="PROSITE" id="PS51363">
    <property type="entry name" value="W2"/>
    <property type="match status" value="1"/>
</dbReference>
<evidence type="ECO:0000259" key="2">
    <source>
        <dbReference type="PROSITE" id="PS51363"/>
    </source>
</evidence>